<feature type="region of interest" description="Disordered" evidence="1">
    <location>
        <begin position="79"/>
        <end position="109"/>
    </location>
</feature>
<feature type="domain" description="DUF8041" evidence="3">
    <location>
        <begin position="212"/>
        <end position="281"/>
    </location>
</feature>
<dbReference type="PANTHER" id="PTHR33981">
    <property type="entry name" value="EXPRESSED PROTEIN"/>
    <property type="match status" value="1"/>
</dbReference>
<dbReference type="Gramene" id="GBG63022">
    <property type="protein sequence ID" value="GBG63022"/>
    <property type="gene ID" value="CBR_g34723"/>
</dbReference>
<feature type="region of interest" description="Disordered" evidence="1">
    <location>
        <begin position="626"/>
        <end position="667"/>
    </location>
</feature>
<proteinExistence type="predicted"/>
<dbReference type="Pfam" id="PF26145">
    <property type="entry name" value="DUF8041"/>
    <property type="match status" value="1"/>
</dbReference>
<protein>
    <recommendedName>
        <fullName evidence="6">SHSP domain-containing protein</fullName>
    </recommendedName>
</protein>
<accession>A0A388JZ16</accession>
<evidence type="ECO:0000259" key="2">
    <source>
        <dbReference type="Pfam" id="PF26144"/>
    </source>
</evidence>
<evidence type="ECO:0000259" key="3">
    <source>
        <dbReference type="Pfam" id="PF26145"/>
    </source>
</evidence>
<dbReference type="Proteomes" id="UP000265515">
    <property type="component" value="Unassembled WGS sequence"/>
</dbReference>
<feature type="compositionally biased region" description="Low complexity" evidence="1">
    <location>
        <begin position="629"/>
        <end position="638"/>
    </location>
</feature>
<evidence type="ECO:0000313" key="4">
    <source>
        <dbReference type="EMBL" id="GBG63022.1"/>
    </source>
</evidence>
<feature type="compositionally biased region" description="Low complexity" evidence="1">
    <location>
        <begin position="99"/>
        <end position="109"/>
    </location>
</feature>
<dbReference type="PANTHER" id="PTHR33981:SF3">
    <property type="entry name" value="EXPRESSED PROTEIN"/>
    <property type="match status" value="1"/>
</dbReference>
<evidence type="ECO:0000313" key="5">
    <source>
        <dbReference type="Proteomes" id="UP000265515"/>
    </source>
</evidence>
<feature type="compositionally biased region" description="Gly residues" evidence="1">
    <location>
        <begin position="531"/>
        <end position="547"/>
    </location>
</feature>
<feature type="compositionally biased region" description="Gly residues" evidence="1">
    <location>
        <begin position="79"/>
        <end position="89"/>
    </location>
</feature>
<name>A0A388JZ16_CHABU</name>
<dbReference type="STRING" id="69332.A0A388JZ16"/>
<feature type="region of interest" description="Disordered" evidence="1">
    <location>
        <begin position="291"/>
        <end position="344"/>
    </location>
</feature>
<evidence type="ECO:0000256" key="1">
    <source>
        <dbReference type="SAM" id="MobiDB-lite"/>
    </source>
</evidence>
<feature type="compositionally biased region" description="Gly residues" evidence="1">
    <location>
        <begin position="589"/>
        <end position="611"/>
    </location>
</feature>
<feature type="domain" description="Hsps-like putative alpha-crystallin-like" evidence="2">
    <location>
        <begin position="371"/>
        <end position="479"/>
    </location>
</feature>
<dbReference type="AlphaFoldDB" id="A0A388JZ16"/>
<comment type="caution">
    <text evidence="4">The sequence shown here is derived from an EMBL/GenBank/DDBJ whole genome shotgun (WGS) entry which is preliminary data.</text>
</comment>
<dbReference type="InterPro" id="IPR058354">
    <property type="entry name" value="DUF8041"/>
</dbReference>
<dbReference type="InterPro" id="IPR058937">
    <property type="entry name" value="ACL_Hsps-like_put"/>
</dbReference>
<dbReference type="OrthoDB" id="1695413at2759"/>
<organism evidence="4 5">
    <name type="scientific">Chara braunii</name>
    <name type="common">Braun's stonewort</name>
    <dbReference type="NCBI Taxonomy" id="69332"/>
    <lineage>
        <taxon>Eukaryota</taxon>
        <taxon>Viridiplantae</taxon>
        <taxon>Streptophyta</taxon>
        <taxon>Charophyceae</taxon>
        <taxon>Charales</taxon>
        <taxon>Characeae</taxon>
        <taxon>Chara</taxon>
    </lineage>
</organism>
<feature type="compositionally biased region" description="Gly residues" evidence="1">
    <location>
        <begin position="291"/>
        <end position="321"/>
    </location>
</feature>
<feature type="compositionally biased region" description="Low complexity" evidence="1">
    <location>
        <begin position="322"/>
        <end position="344"/>
    </location>
</feature>
<keyword evidence="5" id="KW-1185">Reference proteome</keyword>
<feature type="compositionally biased region" description="Low complexity" evidence="1">
    <location>
        <begin position="570"/>
        <end position="588"/>
    </location>
</feature>
<dbReference type="Pfam" id="PF26144">
    <property type="entry name" value="ACL_Hsps-like"/>
    <property type="match status" value="1"/>
</dbReference>
<sequence>MPKGTRNCGCPSKRCYCHCARDPFENRCAITTPCRPSDNGASWDPMASDSYPSTHVGGVAPGANWAGLSTCCGGGSSGGGGGGGGGGGRDWSSHGPLPQQDSSQQQQQQMMIRTFVKRPRPNKDVLWAARFFFLTFFKPAYKEKDAGSSMLPSGADPITSLALATRGTDEAAAAGGGGGGGGGGGSEAMAMDTTLCAGSSPLLCSLLSPPRDIDSSKYVVVHELANMYMWSFKDAMSNALGPGQLHSFINGRSFGDEELVFPYPPAEGFTRTYPLLHKDYHLKNPLGGPFVGSGGGGGGTTGTTPSHGGGTPRASIGGGAGSFSPLSAPASSSPSNVNTPASSPSLTVGDQCATSWQSLVKGVLACHSGPVTASKTVYEDAHGYLIRVALPYVDKKSVRVTWRNTAADCVVKVTATSIGGGNTLMRNGRIFKLADANPEICKTGLFSREVHLPLLLPPNSNLIANFDPLSTGLEIMVPKLGTAMGETEVPVTILNKVDRQAVAMSSGINNYENHCGSSGCDLGGGGGGGGGGRGGFGGRGGGDGGGGSHRHSRAQSLCSGESPIIDSRGRQTQKQQQQRQQQQLVARSQGGGQEGGGGEDGCDGGAAGAQGRGRASCCGELTMDRLEQWKQQQQQQKPQRPPEGGGEAVGSGERVGEGERSVPLGID</sequence>
<gene>
    <name evidence="4" type="ORF">CBR_g34723</name>
</gene>
<reference evidence="4 5" key="1">
    <citation type="journal article" date="2018" name="Cell">
        <title>The Chara Genome: Secondary Complexity and Implications for Plant Terrestrialization.</title>
        <authorList>
            <person name="Nishiyama T."/>
            <person name="Sakayama H."/>
            <person name="Vries J.D."/>
            <person name="Buschmann H."/>
            <person name="Saint-Marcoux D."/>
            <person name="Ullrich K.K."/>
            <person name="Haas F.B."/>
            <person name="Vanderstraeten L."/>
            <person name="Becker D."/>
            <person name="Lang D."/>
            <person name="Vosolsobe S."/>
            <person name="Rombauts S."/>
            <person name="Wilhelmsson P.K.I."/>
            <person name="Janitza P."/>
            <person name="Kern R."/>
            <person name="Heyl A."/>
            <person name="Rumpler F."/>
            <person name="Villalobos L.I.A.C."/>
            <person name="Clay J.M."/>
            <person name="Skokan R."/>
            <person name="Toyoda A."/>
            <person name="Suzuki Y."/>
            <person name="Kagoshima H."/>
            <person name="Schijlen E."/>
            <person name="Tajeshwar N."/>
            <person name="Catarino B."/>
            <person name="Hetherington A.J."/>
            <person name="Saltykova A."/>
            <person name="Bonnot C."/>
            <person name="Breuninger H."/>
            <person name="Symeonidi A."/>
            <person name="Radhakrishnan G.V."/>
            <person name="Van Nieuwerburgh F."/>
            <person name="Deforce D."/>
            <person name="Chang C."/>
            <person name="Karol K.G."/>
            <person name="Hedrich R."/>
            <person name="Ulvskov P."/>
            <person name="Glockner G."/>
            <person name="Delwiche C.F."/>
            <person name="Petrasek J."/>
            <person name="Van de Peer Y."/>
            <person name="Friml J."/>
            <person name="Beilby M."/>
            <person name="Dolan L."/>
            <person name="Kohara Y."/>
            <person name="Sugano S."/>
            <person name="Fujiyama A."/>
            <person name="Delaux P.-M."/>
            <person name="Quint M."/>
            <person name="TheiBen G."/>
            <person name="Hagemann M."/>
            <person name="Harholt J."/>
            <person name="Dunand C."/>
            <person name="Zachgo S."/>
            <person name="Langdale J."/>
            <person name="Maumus F."/>
            <person name="Straeten D.V.D."/>
            <person name="Gould S.B."/>
            <person name="Rensing S.A."/>
        </authorList>
    </citation>
    <scope>NUCLEOTIDE SEQUENCE [LARGE SCALE GENOMIC DNA]</scope>
    <source>
        <strain evidence="4 5">S276</strain>
    </source>
</reference>
<evidence type="ECO:0008006" key="6">
    <source>
        <dbReference type="Google" id="ProtNLM"/>
    </source>
</evidence>
<feature type="region of interest" description="Disordered" evidence="1">
    <location>
        <begin position="531"/>
        <end position="614"/>
    </location>
</feature>
<dbReference type="EMBL" id="BFEA01000034">
    <property type="protein sequence ID" value="GBG63022.1"/>
    <property type="molecule type" value="Genomic_DNA"/>
</dbReference>